<evidence type="ECO:0000313" key="2">
    <source>
        <dbReference type="EMBL" id="MCI54022.1"/>
    </source>
</evidence>
<organism evidence="2 3">
    <name type="scientific">Trifolium medium</name>
    <dbReference type="NCBI Taxonomy" id="97028"/>
    <lineage>
        <taxon>Eukaryota</taxon>
        <taxon>Viridiplantae</taxon>
        <taxon>Streptophyta</taxon>
        <taxon>Embryophyta</taxon>
        <taxon>Tracheophyta</taxon>
        <taxon>Spermatophyta</taxon>
        <taxon>Magnoliopsida</taxon>
        <taxon>eudicotyledons</taxon>
        <taxon>Gunneridae</taxon>
        <taxon>Pentapetalae</taxon>
        <taxon>rosids</taxon>
        <taxon>fabids</taxon>
        <taxon>Fabales</taxon>
        <taxon>Fabaceae</taxon>
        <taxon>Papilionoideae</taxon>
        <taxon>50 kb inversion clade</taxon>
        <taxon>NPAAA clade</taxon>
        <taxon>Hologalegina</taxon>
        <taxon>IRL clade</taxon>
        <taxon>Trifolieae</taxon>
        <taxon>Trifolium</taxon>
    </lineage>
</organism>
<evidence type="ECO:0000256" key="1">
    <source>
        <dbReference type="SAM" id="MobiDB-lite"/>
    </source>
</evidence>
<proteinExistence type="predicted"/>
<feature type="region of interest" description="Disordered" evidence="1">
    <location>
        <begin position="10"/>
        <end position="39"/>
    </location>
</feature>
<evidence type="ECO:0000313" key="3">
    <source>
        <dbReference type="Proteomes" id="UP000265520"/>
    </source>
</evidence>
<feature type="compositionally biased region" description="Polar residues" evidence="1">
    <location>
        <begin position="18"/>
        <end position="39"/>
    </location>
</feature>
<comment type="caution">
    <text evidence="2">The sequence shown here is derived from an EMBL/GenBank/DDBJ whole genome shotgun (WGS) entry which is preliminary data.</text>
</comment>
<reference evidence="2 3" key="1">
    <citation type="journal article" date="2018" name="Front. Plant Sci.">
        <title>Red Clover (Trifolium pratense) and Zigzag Clover (T. medium) - A Picture of Genomic Similarities and Differences.</title>
        <authorList>
            <person name="Dluhosova J."/>
            <person name="Istvanek J."/>
            <person name="Nedelnik J."/>
            <person name="Repkova J."/>
        </authorList>
    </citation>
    <scope>NUCLEOTIDE SEQUENCE [LARGE SCALE GENOMIC DNA]</scope>
    <source>
        <strain evidence="3">cv. 10/8</strain>
        <tissue evidence="2">Leaf</tissue>
    </source>
</reference>
<keyword evidence="3" id="KW-1185">Reference proteome</keyword>
<accession>A0A392SZT2</accession>
<dbReference type="AlphaFoldDB" id="A0A392SZT2"/>
<dbReference type="EMBL" id="LXQA010472881">
    <property type="protein sequence ID" value="MCI54022.1"/>
    <property type="molecule type" value="Genomic_DNA"/>
</dbReference>
<sequence>MGSQIARELIASIEEDSPSSQQRRTEPQPSASTGGVANP</sequence>
<dbReference type="Proteomes" id="UP000265520">
    <property type="component" value="Unassembled WGS sequence"/>
</dbReference>
<name>A0A392SZT2_9FABA</name>
<protein>
    <submittedName>
        <fullName evidence="2">Uncharacterized protein</fullName>
    </submittedName>
</protein>